<evidence type="ECO:0000256" key="1">
    <source>
        <dbReference type="SAM" id="MobiDB-lite"/>
    </source>
</evidence>
<keyword evidence="2" id="KW-0732">Signal</keyword>
<protein>
    <recommendedName>
        <fullName evidence="5">Ig-like domain-containing protein</fullName>
    </recommendedName>
</protein>
<gene>
    <name evidence="3" type="ORF">H072_6492</name>
</gene>
<evidence type="ECO:0000256" key="2">
    <source>
        <dbReference type="SAM" id="SignalP"/>
    </source>
</evidence>
<feature type="signal peptide" evidence="2">
    <location>
        <begin position="1"/>
        <end position="18"/>
    </location>
</feature>
<feature type="chain" id="PRO_5004549208" description="Ig-like domain-containing protein" evidence="2">
    <location>
        <begin position="19"/>
        <end position="211"/>
    </location>
</feature>
<dbReference type="AlphaFoldDB" id="S8BWK8"/>
<sequence>MQQNFLFALLALPLAAVAEIITFQDAITGCENNAYCTGFQKCGTGYYHRPKSCGLWAGRSNTCCYRDSSTESCYDLSAFLEPFNFESSGTEANIQERCPSGTEATFVYLGPGPTRFGCCPPGSDAVVEIAAQNATFLESSVPLSEKGQTMIEYWCVAAGFQESASTPTSPSGSQTTTGATGTAESKPNSASINGVSAVLGFSILAIAGLLI</sequence>
<keyword evidence="4" id="KW-1185">Reference proteome</keyword>
<feature type="region of interest" description="Disordered" evidence="1">
    <location>
        <begin position="164"/>
        <end position="188"/>
    </location>
</feature>
<dbReference type="Proteomes" id="UP000015100">
    <property type="component" value="Unassembled WGS sequence"/>
</dbReference>
<evidence type="ECO:0008006" key="5">
    <source>
        <dbReference type="Google" id="ProtNLM"/>
    </source>
</evidence>
<accession>S8BWK8</accession>
<dbReference type="HOGENOM" id="CLU_1272003_0_0_1"/>
<proteinExistence type="predicted"/>
<dbReference type="EMBL" id="AQGS01000455">
    <property type="protein sequence ID" value="EPS39712.1"/>
    <property type="molecule type" value="Genomic_DNA"/>
</dbReference>
<name>S8BWK8_DACHA</name>
<dbReference type="OMA" id="CENNAYC"/>
<dbReference type="OrthoDB" id="5326395at2759"/>
<comment type="caution">
    <text evidence="3">The sequence shown here is derived from an EMBL/GenBank/DDBJ whole genome shotgun (WGS) entry which is preliminary data.</text>
</comment>
<reference evidence="4" key="2">
    <citation type="submission" date="2013-04" db="EMBL/GenBank/DDBJ databases">
        <title>Genomic mechanisms accounting for the adaptation to parasitism in nematode-trapping fungi.</title>
        <authorList>
            <person name="Ahren D.G."/>
        </authorList>
    </citation>
    <scope>NUCLEOTIDE SEQUENCE [LARGE SCALE GENOMIC DNA]</scope>
    <source>
        <strain evidence="4">CBS 200.50</strain>
    </source>
</reference>
<reference evidence="3 4" key="1">
    <citation type="journal article" date="2013" name="PLoS Genet.">
        <title>Genomic mechanisms accounting for the adaptation to parasitism in nematode-trapping fungi.</title>
        <authorList>
            <person name="Meerupati T."/>
            <person name="Andersson K.M."/>
            <person name="Friman E."/>
            <person name="Kumar D."/>
            <person name="Tunlid A."/>
            <person name="Ahren D."/>
        </authorList>
    </citation>
    <scope>NUCLEOTIDE SEQUENCE [LARGE SCALE GENOMIC DNA]</scope>
    <source>
        <strain evidence="3 4">CBS 200.50</strain>
    </source>
</reference>
<evidence type="ECO:0000313" key="3">
    <source>
        <dbReference type="EMBL" id="EPS39712.1"/>
    </source>
</evidence>
<evidence type="ECO:0000313" key="4">
    <source>
        <dbReference type="Proteomes" id="UP000015100"/>
    </source>
</evidence>
<organism evidence="3 4">
    <name type="scientific">Dactylellina haptotyla (strain CBS 200.50)</name>
    <name type="common">Nematode-trapping fungus</name>
    <name type="synonym">Monacrosporium haptotylum</name>
    <dbReference type="NCBI Taxonomy" id="1284197"/>
    <lineage>
        <taxon>Eukaryota</taxon>
        <taxon>Fungi</taxon>
        <taxon>Dikarya</taxon>
        <taxon>Ascomycota</taxon>
        <taxon>Pezizomycotina</taxon>
        <taxon>Orbiliomycetes</taxon>
        <taxon>Orbiliales</taxon>
        <taxon>Orbiliaceae</taxon>
        <taxon>Dactylellina</taxon>
    </lineage>
</organism>
<feature type="compositionally biased region" description="Low complexity" evidence="1">
    <location>
        <begin position="164"/>
        <end position="185"/>
    </location>
</feature>